<evidence type="ECO:0000313" key="2">
    <source>
        <dbReference type="Proteomes" id="UP001177260"/>
    </source>
</evidence>
<sequence>MMAGIAIRMAQALGLQREGAHFKHLAPYEIEMRRRAWWALCLIDVRASEDQGTDYTIAYGSFDTKLPLNLNDADFGPETTEMPPAREGLTDMTLPLVSYETCDLTKEMMTRSVKDGASSMEEQDCLLGEIYAKLGRGYLRYSVESGNIAYWTTVVSTRLVMAKMTLLIYLPILSPIHGHSRKAVRCRHRDRGVNPCAERGAGLPSLVLDLSDLHPLWSIPAQSHMDKNLWVCIPLRKLMAKARKHRDVEIERL</sequence>
<name>A0ACC3ATL3_9EURO</name>
<dbReference type="Proteomes" id="UP001177260">
    <property type="component" value="Unassembled WGS sequence"/>
</dbReference>
<reference evidence="1 2" key="1">
    <citation type="journal article" date="2023" name="ACS Omega">
        <title>Identification of the Neoaspergillic Acid Biosynthesis Gene Cluster by Establishing an In Vitro CRISPR-Ribonucleoprotein Genetic System in Aspergillus melleus.</title>
        <authorList>
            <person name="Yuan B."/>
            <person name="Grau M.F."/>
            <person name="Murata R.M."/>
            <person name="Torok T."/>
            <person name="Venkateswaran K."/>
            <person name="Stajich J.E."/>
            <person name="Wang C.C.C."/>
        </authorList>
    </citation>
    <scope>NUCLEOTIDE SEQUENCE [LARGE SCALE GENOMIC DNA]</scope>
    <source>
        <strain evidence="1 2">IMV 1140</strain>
    </source>
</reference>
<keyword evidence="2" id="KW-1185">Reference proteome</keyword>
<protein>
    <submittedName>
        <fullName evidence="1">Uncharacterized protein</fullName>
    </submittedName>
</protein>
<evidence type="ECO:0000313" key="1">
    <source>
        <dbReference type="EMBL" id="KAK1141073.1"/>
    </source>
</evidence>
<organism evidence="1 2">
    <name type="scientific">Aspergillus melleus</name>
    <dbReference type="NCBI Taxonomy" id="138277"/>
    <lineage>
        <taxon>Eukaryota</taxon>
        <taxon>Fungi</taxon>
        <taxon>Dikarya</taxon>
        <taxon>Ascomycota</taxon>
        <taxon>Pezizomycotina</taxon>
        <taxon>Eurotiomycetes</taxon>
        <taxon>Eurotiomycetidae</taxon>
        <taxon>Eurotiales</taxon>
        <taxon>Aspergillaceae</taxon>
        <taxon>Aspergillus</taxon>
        <taxon>Aspergillus subgen. Circumdati</taxon>
    </lineage>
</organism>
<gene>
    <name evidence="1" type="ORF">N8T08_009647</name>
</gene>
<accession>A0ACC3ATL3</accession>
<dbReference type="EMBL" id="JAOPJF010000070">
    <property type="protein sequence ID" value="KAK1141073.1"/>
    <property type="molecule type" value="Genomic_DNA"/>
</dbReference>
<proteinExistence type="predicted"/>
<comment type="caution">
    <text evidence="1">The sequence shown here is derived from an EMBL/GenBank/DDBJ whole genome shotgun (WGS) entry which is preliminary data.</text>
</comment>